<dbReference type="GO" id="GO:0005576">
    <property type="term" value="C:extracellular region"/>
    <property type="evidence" value="ECO:0007669"/>
    <property type="project" value="TreeGrafter"/>
</dbReference>
<dbReference type="GO" id="GO:0080155">
    <property type="term" value="P:regulation of double fertilization forming a zygote and endosperm"/>
    <property type="evidence" value="ECO:0007669"/>
    <property type="project" value="TreeGrafter"/>
</dbReference>
<evidence type="ECO:0000259" key="2">
    <source>
        <dbReference type="Pfam" id="PF05617"/>
    </source>
</evidence>
<comment type="caution">
    <text evidence="3">The sequence shown here is derived from an EMBL/GenBank/DDBJ whole genome shotgun (WGS) entry which is preliminary data.</text>
</comment>
<dbReference type="GO" id="GO:0031982">
    <property type="term" value="C:vesicle"/>
    <property type="evidence" value="ECO:0007669"/>
    <property type="project" value="TreeGrafter"/>
</dbReference>
<reference evidence="3" key="2">
    <citation type="submission" date="2023-02" db="EMBL/GenBank/DDBJ databases">
        <authorList>
            <person name="Swenson N.G."/>
            <person name="Wegrzyn J.L."/>
            <person name="Mcevoy S.L."/>
        </authorList>
    </citation>
    <scope>NUCLEOTIDE SEQUENCE</scope>
    <source>
        <strain evidence="3">91603</strain>
        <tissue evidence="3">Leaf</tissue>
    </source>
</reference>
<sequence length="137" mass="14274">MGFEAAVEGNVISMLDGNSILLMAVADKQIACAAPSPTSAGANAMSKVSFPGLLPNVTEIIECWATLADIEGCVSEIYQSILDTGLIGKIGPACRKAVTKINDKCWPKIFPFNPFFPPLLKSTCSTVSNAAPPPTSG</sequence>
<name>A0AAD5J8T3_ACENE</name>
<dbReference type="PANTHER" id="PTHR31181">
    <property type="entry name" value="EGG CELL-SECRETED PROTEIN 1.4"/>
    <property type="match status" value="1"/>
</dbReference>
<dbReference type="GO" id="GO:2000008">
    <property type="term" value="P:regulation of protein localization to cell surface"/>
    <property type="evidence" value="ECO:0007669"/>
    <property type="project" value="TreeGrafter"/>
</dbReference>
<protein>
    <recommendedName>
        <fullName evidence="2">Prolamin-like domain-containing protein</fullName>
    </recommendedName>
</protein>
<dbReference type="Proteomes" id="UP001064489">
    <property type="component" value="Chromosome 6"/>
</dbReference>
<organism evidence="3 4">
    <name type="scientific">Acer negundo</name>
    <name type="common">Box elder</name>
    <dbReference type="NCBI Taxonomy" id="4023"/>
    <lineage>
        <taxon>Eukaryota</taxon>
        <taxon>Viridiplantae</taxon>
        <taxon>Streptophyta</taxon>
        <taxon>Embryophyta</taxon>
        <taxon>Tracheophyta</taxon>
        <taxon>Spermatophyta</taxon>
        <taxon>Magnoliopsida</taxon>
        <taxon>eudicotyledons</taxon>
        <taxon>Gunneridae</taxon>
        <taxon>Pentapetalae</taxon>
        <taxon>rosids</taxon>
        <taxon>malvids</taxon>
        <taxon>Sapindales</taxon>
        <taxon>Sapindaceae</taxon>
        <taxon>Hippocastanoideae</taxon>
        <taxon>Acereae</taxon>
        <taxon>Acer</taxon>
    </lineage>
</organism>
<feature type="domain" description="Prolamin-like" evidence="2">
    <location>
        <begin position="62"/>
        <end position="125"/>
    </location>
</feature>
<dbReference type="PANTHER" id="PTHR31181:SF67">
    <property type="entry name" value="PROLAMIN-LIKE PROTEIN (DUF1278)"/>
    <property type="match status" value="1"/>
</dbReference>
<proteinExistence type="predicted"/>
<dbReference type="EMBL" id="JAJSOW010000004">
    <property type="protein sequence ID" value="KAI9191062.1"/>
    <property type="molecule type" value="Genomic_DNA"/>
</dbReference>
<gene>
    <name evidence="3" type="ORF">LWI28_003007</name>
</gene>
<dbReference type="AlphaFoldDB" id="A0AAD5J8T3"/>
<evidence type="ECO:0000256" key="1">
    <source>
        <dbReference type="ARBA" id="ARBA00022729"/>
    </source>
</evidence>
<evidence type="ECO:0000313" key="3">
    <source>
        <dbReference type="EMBL" id="KAI9191062.1"/>
    </source>
</evidence>
<dbReference type="InterPro" id="IPR008502">
    <property type="entry name" value="Prolamin-like"/>
</dbReference>
<evidence type="ECO:0000313" key="4">
    <source>
        <dbReference type="Proteomes" id="UP001064489"/>
    </source>
</evidence>
<keyword evidence="1" id="KW-0732">Signal</keyword>
<reference evidence="3" key="1">
    <citation type="journal article" date="2022" name="Plant J.">
        <title>Strategies of tolerance reflected in two North American maple genomes.</title>
        <authorList>
            <person name="McEvoy S.L."/>
            <person name="Sezen U.U."/>
            <person name="Trouern-Trend A."/>
            <person name="McMahon S.M."/>
            <person name="Schaberg P.G."/>
            <person name="Yang J."/>
            <person name="Wegrzyn J.L."/>
            <person name="Swenson N.G."/>
        </authorList>
    </citation>
    <scope>NUCLEOTIDE SEQUENCE</scope>
    <source>
        <strain evidence="3">91603</strain>
    </source>
</reference>
<keyword evidence="4" id="KW-1185">Reference proteome</keyword>
<accession>A0AAD5J8T3</accession>
<dbReference type="Pfam" id="PF05617">
    <property type="entry name" value="Prolamin_like"/>
    <property type="match status" value="1"/>
</dbReference>
<dbReference type="GO" id="GO:0009567">
    <property type="term" value="P:double fertilization forming a zygote and endosperm"/>
    <property type="evidence" value="ECO:0007669"/>
    <property type="project" value="TreeGrafter"/>
</dbReference>